<dbReference type="Gene3D" id="3.40.80.10">
    <property type="entry name" value="Peptidoglycan recognition protein-like"/>
    <property type="match status" value="1"/>
</dbReference>
<evidence type="ECO:0000256" key="1">
    <source>
        <dbReference type="SAM" id="MobiDB-lite"/>
    </source>
</evidence>
<dbReference type="GO" id="GO:0008745">
    <property type="term" value="F:N-acetylmuramoyl-L-alanine amidase activity"/>
    <property type="evidence" value="ECO:0007669"/>
    <property type="project" value="InterPro"/>
</dbReference>
<evidence type="ECO:0000313" key="2">
    <source>
        <dbReference type="EMBL" id="AOO16144.1"/>
    </source>
</evidence>
<dbReference type="EMBL" id="KX349312">
    <property type="protein sequence ID" value="AOO16144.1"/>
    <property type="molecule type" value="Genomic_DNA"/>
</dbReference>
<gene>
    <name evidence="2" type="ORF">RW040709_013</name>
</gene>
<evidence type="ECO:0000313" key="3">
    <source>
        <dbReference type="Proteomes" id="UP000223079"/>
    </source>
</evidence>
<proteinExistence type="predicted"/>
<sequence length="920" mass="96942">MATVQKSSKINFYKFVQVKDPSGSANPAAKDSDIALAKSINTNTLAINNLGETVNSLGKVLVDLKKVSLSNLEAQRAQKTKFKAEYTKPQKQKQGGLVSGLLSESGSFLEGLLNLFGGLFKLAVIIPVLKWLGDEKNQKALVAGLEVIKTVVKFIADWAKFSITTTIDGLYDLFKDDASWQERLLGFGKAVVGIGSIVLGLRYLRNPTKIITDIAKGVRSLISLIRGRRGGRLGRRGGGLAKIAVGATVATTAVMGINALNNKDGDEEFAQGGSVKNLPSRAQGGFINGPQSGYPVSLDGGRSTSFIGHGREYVARKSNGGAFVVPLNTPGTKTQPHLTSKRMGEAQSQGFDIGGMVNAFQGGFNPGKGFNDPMSQNVMPSFAPESKFMSQGGGLPSFANGGGLNKQIYMHWTAGGYNWKNGPYHTTVQGNGDLYKHKPYDQHTAHTYYRNTGNVGLSVAAMKDYNWNSFAPKPKQLEAMTAEAAVIAKGWGWKPGDVSIRNVMTHAEAASNKDGRSPHDNYGPTWWGGTGERSDLHKLKGSDKDGTGGDKLRQMMKKYMGMKNPPILNESGPGAGGAGGPNGQLNSGEYNLLQRLVLAEAGGEGKLGMALVARSVLNRAGLIQSNKVGPGMFMAKDKSVTGVIMGRRQYQPVEDGSINDARSSTQMAQARDAIEMARNTTSLRGNLEAEGMRAENINYLMGSTGFRTGSAFNDESQNVNVVKYKNHFFNTAGNASVKTHIAEIENGGTGGGIGAGDYGSSYAANSGFDMDGGRTVSSGGKTILGNFSAPVAGQRRSDQKYTYGNREAEIRAQGRRGSLSQSTQERNDARSQITERTREMVGAVMEQVGQANNMNAEMVAAASSAVQNAMAASRPGPPVVVGGGGGGGGGSSGGGLGGALVGTAAALLGSTNNPLKGIFK</sequence>
<organism evidence="2 3">
    <name type="scientific">Cyanophage S-RIM12</name>
    <dbReference type="NCBI Taxonomy" id="1278402"/>
    <lineage>
        <taxon>Viruses</taxon>
        <taxon>Duplodnaviria</taxon>
        <taxon>Heunggongvirae</taxon>
        <taxon>Uroviricota</taxon>
        <taxon>Caudoviricetes</taxon>
        <taxon>Pantevenvirales</taxon>
        <taxon>Kyanoviridae</taxon>
        <taxon>Brizovirus</taxon>
        <taxon>Brizovirus syn33</taxon>
    </lineage>
</organism>
<reference evidence="2 3" key="1">
    <citation type="journal article" date="2016" name="Environ. Microbiol.">
        <title>Genomic diversification of marine cyanophages into stable ecotypes.</title>
        <authorList>
            <person name="Marston M.F."/>
            <person name="Martiny J.B."/>
        </authorList>
    </citation>
    <scope>NUCLEOTIDE SEQUENCE [LARGE SCALE GENOMIC DNA]</scope>
    <source>
        <strain evidence="2">RW_04_0709</strain>
    </source>
</reference>
<dbReference type="Gene3D" id="1.10.10.2520">
    <property type="entry name" value="Cell wall hydrolase SleB, domain 1"/>
    <property type="match status" value="1"/>
</dbReference>
<protein>
    <submittedName>
        <fullName evidence="2">Uncharacterized protein</fullName>
    </submittedName>
</protein>
<dbReference type="Proteomes" id="UP000223079">
    <property type="component" value="Segment"/>
</dbReference>
<name>A0A1D7SR30_9CAUD</name>
<accession>A0A1D7SR30</accession>
<feature type="region of interest" description="Disordered" evidence="1">
    <location>
        <begin position="794"/>
        <end position="833"/>
    </location>
</feature>
<feature type="region of interest" description="Disordered" evidence="1">
    <location>
        <begin position="509"/>
        <end position="550"/>
    </location>
</feature>
<dbReference type="InterPro" id="IPR042047">
    <property type="entry name" value="SleB_dom1"/>
</dbReference>
<dbReference type="GO" id="GO:0009253">
    <property type="term" value="P:peptidoglycan catabolic process"/>
    <property type="evidence" value="ECO:0007669"/>
    <property type="project" value="InterPro"/>
</dbReference>
<dbReference type="InterPro" id="IPR036505">
    <property type="entry name" value="Amidase/PGRP_sf"/>
</dbReference>
<dbReference type="SUPFAM" id="SSF55846">
    <property type="entry name" value="N-acetylmuramoyl-L-alanine amidase-like"/>
    <property type="match status" value="1"/>
</dbReference>
<feature type="compositionally biased region" description="Basic and acidic residues" evidence="1">
    <location>
        <begin position="532"/>
        <end position="550"/>
    </location>
</feature>